<reference evidence="3 4" key="1">
    <citation type="submission" date="2015-03" db="EMBL/GenBank/DDBJ databases">
        <title>RNA-seq based gene annotation and comparative genomics of four Zymoseptoria species reveal species-specific pathogenicity related genes and transposable element activity.</title>
        <authorList>
            <person name="Grandaubert J."/>
            <person name="Bhattacharyya A."/>
            <person name="Stukenbrock E.H."/>
        </authorList>
    </citation>
    <scope>NUCLEOTIDE SEQUENCE [LARGE SCALE GENOMIC DNA]</scope>
    <source>
        <strain evidence="3 4">Zb18110</strain>
    </source>
</reference>
<proteinExistence type="predicted"/>
<feature type="coiled-coil region" evidence="1">
    <location>
        <begin position="255"/>
        <end position="286"/>
    </location>
</feature>
<protein>
    <submittedName>
        <fullName evidence="3">Uncharacterized protein</fullName>
    </submittedName>
</protein>
<evidence type="ECO:0000256" key="2">
    <source>
        <dbReference type="SAM" id="MobiDB-lite"/>
    </source>
</evidence>
<dbReference type="Proteomes" id="UP000033647">
    <property type="component" value="Unassembled WGS sequence"/>
</dbReference>
<comment type="caution">
    <text evidence="3">The sequence shown here is derived from an EMBL/GenBank/DDBJ whole genome shotgun (WGS) entry which is preliminary data.</text>
</comment>
<keyword evidence="1" id="KW-0175">Coiled coil</keyword>
<accession>A0A0F4GA15</accession>
<dbReference type="AlphaFoldDB" id="A0A0F4GA15"/>
<keyword evidence="4" id="KW-1185">Reference proteome</keyword>
<sequence>MFEIERSEYLYDLIKENKTRMDRANELLEVIMDKFVASAILYFDKAYDPSDEDEDNAFMNTAFKKYLEAVLCACSAYHLQQDFRKIKQREFLSSRDPPFSKERRRVRETYDCSMKIELACRENYEEERTRFLEDYGRKDRHPGPRGLLTEQNMAINMVPETQRYPVSQRSFESNRDSQTGRPILPDNAYVAAPAQVSQDLQNLYDLRKTFRRAEADHRNGIDKLKNAKALRMGILENLPDEHFQEHFQANLGFTLEEHEARLRESMEAAREAYHQARRAIRQDLDQLPAVSESSFAARTSDCIENGSAPGSYKGRIQRSGDPALYNWQRAAASEISANGQRESPSEPSSLYNGPSLRFGERVSPSVRSDYTEARKYRARRKKWMRKKRASVTSRRS</sequence>
<feature type="compositionally biased region" description="Polar residues" evidence="2">
    <location>
        <begin position="335"/>
        <end position="352"/>
    </location>
</feature>
<evidence type="ECO:0000313" key="3">
    <source>
        <dbReference type="EMBL" id="KJX93857.1"/>
    </source>
</evidence>
<organism evidence="3 4">
    <name type="scientific">Zymoseptoria brevis</name>
    <dbReference type="NCBI Taxonomy" id="1047168"/>
    <lineage>
        <taxon>Eukaryota</taxon>
        <taxon>Fungi</taxon>
        <taxon>Dikarya</taxon>
        <taxon>Ascomycota</taxon>
        <taxon>Pezizomycotina</taxon>
        <taxon>Dothideomycetes</taxon>
        <taxon>Dothideomycetidae</taxon>
        <taxon>Mycosphaerellales</taxon>
        <taxon>Mycosphaerellaceae</taxon>
        <taxon>Zymoseptoria</taxon>
    </lineage>
</organism>
<evidence type="ECO:0000313" key="4">
    <source>
        <dbReference type="Proteomes" id="UP000033647"/>
    </source>
</evidence>
<gene>
    <name evidence="3" type="ORF">TI39_contig4245g00001</name>
</gene>
<feature type="compositionally biased region" description="Basic residues" evidence="2">
    <location>
        <begin position="376"/>
        <end position="396"/>
    </location>
</feature>
<dbReference type="EMBL" id="LAFY01004204">
    <property type="protein sequence ID" value="KJX93857.1"/>
    <property type="molecule type" value="Genomic_DNA"/>
</dbReference>
<name>A0A0F4GA15_9PEZI</name>
<evidence type="ECO:0000256" key="1">
    <source>
        <dbReference type="SAM" id="Coils"/>
    </source>
</evidence>
<feature type="region of interest" description="Disordered" evidence="2">
    <location>
        <begin position="335"/>
        <end position="396"/>
    </location>
</feature>